<organism evidence="1 2">
    <name type="scientific">Pontibacillus salicampi</name>
    <dbReference type="NCBI Taxonomy" id="1449801"/>
    <lineage>
        <taxon>Bacteria</taxon>
        <taxon>Bacillati</taxon>
        <taxon>Bacillota</taxon>
        <taxon>Bacilli</taxon>
        <taxon>Bacillales</taxon>
        <taxon>Bacillaceae</taxon>
        <taxon>Pontibacillus</taxon>
    </lineage>
</organism>
<reference evidence="1 2" key="1">
    <citation type="submission" date="2024-09" db="EMBL/GenBank/DDBJ databases">
        <authorList>
            <person name="Sun Q."/>
            <person name="Mori K."/>
        </authorList>
    </citation>
    <scope>NUCLEOTIDE SEQUENCE [LARGE SCALE GENOMIC DNA]</scope>
    <source>
        <strain evidence="1 2">NCAIM B.02529</strain>
    </source>
</reference>
<dbReference type="RefSeq" id="WP_377348496.1">
    <property type="nucleotide sequence ID" value="NZ_JBHLTP010000011.1"/>
</dbReference>
<protein>
    <submittedName>
        <fullName evidence="1">HMA2 domain-containing protein</fullName>
    </submittedName>
</protein>
<evidence type="ECO:0000313" key="1">
    <source>
        <dbReference type="EMBL" id="MFC0524479.1"/>
    </source>
</evidence>
<keyword evidence="2" id="KW-1185">Reference proteome</keyword>
<accession>A0ABV6LQ71</accession>
<sequence>MLSKVKQVFFLRKVEKMLANYQITVKHFIPGRVRLASPYWEGQSKIVQRLMPELEREAKIRSVRHTKETGTILVEYDPSSNVQEEQIEQWIHTVHRIHNEVITEEVARL</sequence>
<gene>
    <name evidence="1" type="ORF">ACFFGV_12965</name>
</gene>
<dbReference type="EMBL" id="JBHLTP010000011">
    <property type="protein sequence ID" value="MFC0524479.1"/>
    <property type="molecule type" value="Genomic_DNA"/>
</dbReference>
<name>A0ABV6LQ71_9BACI</name>
<proteinExistence type="predicted"/>
<dbReference type="Pfam" id="PF19991">
    <property type="entry name" value="HMA_2"/>
    <property type="match status" value="1"/>
</dbReference>
<comment type="caution">
    <text evidence="1">The sequence shown here is derived from an EMBL/GenBank/DDBJ whole genome shotgun (WGS) entry which is preliminary data.</text>
</comment>
<dbReference type="Proteomes" id="UP001589836">
    <property type="component" value="Unassembled WGS sequence"/>
</dbReference>
<evidence type="ECO:0000313" key="2">
    <source>
        <dbReference type="Proteomes" id="UP001589836"/>
    </source>
</evidence>